<feature type="transmembrane region" description="Helical" evidence="1">
    <location>
        <begin position="71"/>
        <end position="90"/>
    </location>
</feature>
<dbReference type="HOGENOM" id="CLU_1933296_0_0_2"/>
<keyword evidence="1" id="KW-0472">Membrane</keyword>
<keyword evidence="3" id="KW-1185">Reference proteome</keyword>
<evidence type="ECO:0000256" key="1">
    <source>
        <dbReference type="SAM" id="Phobius"/>
    </source>
</evidence>
<keyword evidence="1" id="KW-1133">Transmembrane helix</keyword>
<gene>
    <name evidence="2" type="ordered locus">Mthe_1149</name>
</gene>
<dbReference type="EMBL" id="CP000477">
    <property type="protein sequence ID" value="ABK14931.1"/>
    <property type="molecule type" value="Genomic_DNA"/>
</dbReference>
<accession>A0B8A7</accession>
<reference evidence="2 3" key="1">
    <citation type="submission" date="2006-10" db="EMBL/GenBank/DDBJ databases">
        <title>Complete sequence of Methanosaeta thermophila PT.</title>
        <authorList>
            <consortium name="US DOE Joint Genome Institute"/>
            <person name="Copeland A."/>
            <person name="Lucas S."/>
            <person name="Lapidus A."/>
            <person name="Barry K."/>
            <person name="Detter J.C."/>
            <person name="Glavina del Rio T."/>
            <person name="Hammon N."/>
            <person name="Israni S."/>
            <person name="Pitluck S."/>
            <person name="Chain P."/>
            <person name="Malfatti S."/>
            <person name="Shin M."/>
            <person name="Vergez L."/>
            <person name="Schmutz J."/>
            <person name="Larimer F."/>
            <person name="Land M."/>
            <person name="Hauser L."/>
            <person name="Kyrpides N."/>
            <person name="Kim E."/>
            <person name="Smith K.S."/>
            <person name="Ingram-Smith C."/>
            <person name="Richardson P."/>
        </authorList>
    </citation>
    <scope>NUCLEOTIDE SEQUENCE [LARGE SCALE GENOMIC DNA]</scope>
    <source>
        <strain evidence="3">DSM 6194 / JCM 14653 / NBRC 101360 / PT</strain>
    </source>
</reference>
<sequence>MISRDSYVLRAFLASTLLGITIVLLAFGLIQVFMYGPTLPHSLILVITAISFVIFVALFERYQVGSVAASLLVSLLSTALLTTLSGGVVYLMEMSDIRWEDAISALALSMMLSMALLSYLKRSLGRLGGY</sequence>
<feature type="transmembrane region" description="Helical" evidence="1">
    <location>
        <begin position="39"/>
        <end position="59"/>
    </location>
</feature>
<feature type="transmembrane region" description="Helical" evidence="1">
    <location>
        <begin position="102"/>
        <end position="120"/>
    </location>
</feature>
<dbReference type="KEGG" id="mtp:Mthe_1149"/>
<keyword evidence="1" id="KW-0812">Transmembrane</keyword>
<organism evidence="2 3">
    <name type="scientific">Methanothrix thermoacetophila (strain DSM 6194 / JCM 14653 / NBRC 101360 / PT)</name>
    <name type="common">Methanosaeta thermophila</name>
    <dbReference type="NCBI Taxonomy" id="349307"/>
    <lineage>
        <taxon>Archaea</taxon>
        <taxon>Methanobacteriati</taxon>
        <taxon>Methanobacteriota</taxon>
        <taxon>Stenosarchaea group</taxon>
        <taxon>Methanomicrobia</taxon>
        <taxon>Methanotrichales</taxon>
        <taxon>Methanotrichaceae</taxon>
        <taxon>Methanothrix</taxon>
    </lineage>
</organism>
<dbReference type="AlphaFoldDB" id="A0B8A7"/>
<name>A0B8A7_METTP</name>
<feature type="transmembrane region" description="Helical" evidence="1">
    <location>
        <begin position="12"/>
        <end position="33"/>
    </location>
</feature>
<proteinExistence type="predicted"/>
<evidence type="ECO:0000313" key="2">
    <source>
        <dbReference type="EMBL" id="ABK14931.1"/>
    </source>
</evidence>
<evidence type="ECO:0000313" key="3">
    <source>
        <dbReference type="Proteomes" id="UP000000674"/>
    </source>
</evidence>
<dbReference type="Proteomes" id="UP000000674">
    <property type="component" value="Chromosome"/>
</dbReference>
<evidence type="ECO:0008006" key="4">
    <source>
        <dbReference type="Google" id="ProtNLM"/>
    </source>
</evidence>
<protein>
    <recommendedName>
        <fullName evidence="4">Heat-shock protein</fullName>
    </recommendedName>
</protein>
<dbReference type="GeneID" id="4462952"/>
<dbReference type="RefSeq" id="WP_011696324.1">
    <property type="nucleotide sequence ID" value="NC_008553.1"/>
</dbReference>